<comment type="caution">
    <text evidence="4">The sequence shown here is derived from an EMBL/GenBank/DDBJ whole genome shotgun (WGS) entry which is preliminary data.</text>
</comment>
<gene>
    <name evidence="3" type="ORF">ACFP81_14670</name>
    <name evidence="4" type="ORF">ACFP81_15075</name>
</gene>
<evidence type="ECO:0000313" key="4">
    <source>
        <dbReference type="EMBL" id="MFC6593205.1"/>
    </source>
</evidence>
<dbReference type="EMBL" id="JBHSWD010000006">
    <property type="protein sequence ID" value="MFC6593205.1"/>
    <property type="molecule type" value="Genomic_DNA"/>
</dbReference>
<reference evidence="4" key="3">
    <citation type="submission" date="2024-09" db="EMBL/GenBank/DDBJ databases">
        <authorList>
            <person name="Sun Q."/>
            <person name="Mori K."/>
        </authorList>
    </citation>
    <scope>NUCLEOTIDE SEQUENCE</scope>
    <source>
        <strain evidence="4">NBRC 112440</strain>
    </source>
</reference>
<sequence>MLAADAGYDGAFITGVISTGIYCLPSCRARKPKPENVVFCTHPAQAKELGLRACQRCRPDDYYAGVDLTERHWRTQIETPRRLLSGRSLARVGP</sequence>
<reference evidence="4" key="1">
    <citation type="journal article" date="2014" name="Int. J. Syst. Evol. Microbiol.">
        <title>Complete genome of a new Firmicutes species belonging to the dominant human colonic microbiota ('Ruminococcus bicirculans') reveals two chromosomes and a selective capacity to utilize plant glucans.</title>
        <authorList>
            <consortium name="NISC Comparative Sequencing Program"/>
            <person name="Wegmann U."/>
            <person name="Louis P."/>
            <person name="Goesmann A."/>
            <person name="Henrissat B."/>
            <person name="Duncan S.H."/>
            <person name="Flint H.J."/>
        </authorList>
    </citation>
    <scope>NUCLEOTIDE SEQUENCE</scope>
    <source>
        <strain evidence="4">NBRC 112440</strain>
    </source>
</reference>
<dbReference type="InterPro" id="IPR004026">
    <property type="entry name" value="Ada_DNA_repair_Zn-bd"/>
</dbReference>
<dbReference type="EMBL" id="JBHSWD010000006">
    <property type="protein sequence ID" value="MFC6593132.1"/>
    <property type="molecule type" value="Genomic_DNA"/>
</dbReference>
<evidence type="ECO:0000259" key="2">
    <source>
        <dbReference type="Pfam" id="PF02805"/>
    </source>
</evidence>
<protein>
    <submittedName>
        <fullName evidence="4">Ada metal-binding domain-containing protein</fullName>
    </submittedName>
</protein>
<dbReference type="InterPro" id="IPR035451">
    <property type="entry name" value="Ada-like_dom_sf"/>
</dbReference>
<evidence type="ECO:0000313" key="3">
    <source>
        <dbReference type="EMBL" id="MFC6593132.1"/>
    </source>
</evidence>
<keyword evidence="5" id="KW-1185">Reference proteome</keyword>
<evidence type="ECO:0000256" key="1">
    <source>
        <dbReference type="ARBA" id="ARBA00023159"/>
    </source>
</evidence>
<feature type="domain" description="Ada DNA repair metal-binding" evidence="2">
    <location>
        <begin position="2"/>
        <end position="60"/>
    </location>
</feature>
<dbReference type="Proteomes" id="UP001596297">
    <property type="component" value="Unassembled WGS sequence"/>
</dbReference>
<dbReference type="RefSeq" id="WP_380084272.1">
    <property type="nucleotide sequence ID" value="NZ_JBHSWD010000006.1"/>
</dbReference>
<dbReference type="SUPFAM" id="SSF57884">
    <property type="entry name" value="Ada DNA repair protein, N-terminal domain (N-Ada 10)"/>
    <property type="match status" value="1"/>
</dbReference>
<accession>A0ABW1YFV3</accession>
<dbReference type="Pfam" id="PF02805">
    <property type="entry name" value="Ada_Zn_binding"/>
    <property type="match status" value="1"/>
</dbReference>
<reference evidence="5" key="2">
    <citation type="journal article" date="2019" name="Int. J. Syst. Evol. Microbiol.">
        <title>The Global Catalogue of Microorganisms (GCM) 10K type strain sequencing project: providing services to taxonomists for standard genome sequencing and annotation.</title>
        <authorList>
            <consortium name="The Broad Institute Genomics Platform"/>
            <consortium name="The Broad Institute Genome Sequencing Center for Infectious Disease"/>
            <person name="Wu L."/>
            <person name="Ma J."/>
        </authorList>
    </citation>
    <scope>NUCLEOTIDE SEQUENCE [LARGE SCALE GENOMIC DNA]</scope>
    <source>
        <strain evidence="5">CGMCC 1.15772</strain>
    </source>
</reference>
<proteinExistence type="predicted"/>
<organism evidence="4 5">
    <name type="scientific">Deinococcus lacus</name>
    <dbReference type="NCBI Taxonomy" id="392561"/>
    <lineage>
        <taxon>Bacteria</taxon>
        <taxon>Thermotogati</taxon>
        <taxon>Deinococcota</taxon>
        <taxon>Deinococci</taxon>
        <taxon>Deinococcales</taxon>
        <taxon>Deinococcaceae</taxon>
        <taxon>Deinococcus</taxon>
    </lineage>
</organism>
<evidence type="ECO:0000313" key="5">
    <source>
        <dbReference type="Proteomes" id="UP001596297"/>
    </source>
</evidence>
<dbReference type="Gene3D" id="3.40.10.10">
    <property type="entry name" value="DNA Methylphosphotriester Repair Domain"/>
    <property type="match status" value="1"/>
</dbReference>
<name>A0ABW1YFV3_9DEIO</name>
<keyword evidence="1" id="KW-0010">Activator</keyword>